<feature type="compositionally biased region" description="Pro residues" evidence="1">
    <location>
        <begin position="276"/>
        <end position="286"/>
    </location>
</feature>
<evidence type="ECO:0000313" key="3">
    <source>
        <dbReference type="RefSeq" id="XP_030043626.1"/>
    </source>
</evidence>
<sequence>MSFSATILFSPPNGSSETKCCGCTCKSESNETSSGGLGTGPAIPTPITVSGQGLAVQNSEQLLHLIYQRVEKAVSVAEAALGVARSNCELLTRLQDDMSELRKRKCHGNDAEVAAVLPPQPVPAENTVPAGQVKLASEVCKAVEEEPEGLGSVQVVIEELRQLGAASAAAAAAATSVPPHLAYPTERVPSEVTDEYITSDGSLQRLLVPAFAKQHSASAPLAIHRATLDSCGVESGLLSGVKQQLQREESLSPGAMVIDSGGEASASCSDRRSSSSPPPPQPLPPPLLLYTGSSCKARGSGQKNSRRKRDLVLSKLVHSVHNHISNSKRFNGSESIKSSWNISVVKFLVEKLKQELVSSIHHYTDKELKGACVAYFLTKRREYRNSMNPFKSLKEKEEKKLRSRRYRLFANRSSVIHHFPPEQQRLWKDVTEELMSDEEDSLNEPGVWVARPPRFRSRELTELCYHIDANSKHGTKANRVYGPPSERLPSAEAQLLPLHVYNPNFQEEEEEEEEDEEDEERSVEQDPRYTHGLKAFCPDMNSFIEVKVEKDE</sequence>
<feature type="region of interest" description="Disordered" evidence="1">
    <location>
        <begin position="249"/>
        <end position="286"/>
    </location>
</feature>
<feature type="compositionally biased region" description="Acidic residues" evidence="1">
    <location>
        <begin position="506"/>
        <end position="521"/>
    </location>
</feature>
<dbReference type="OrthoDB" id="9426338at2759"/>
<dbReference type="Pfam" id="PF15394">
    <property type="entry name" value="DUF4616"/>
    <property type="match status" value="1"/>
</dbReference>
<evidence type="ECO:0000313" key="2">
    <source>
        <dbReference type="Proteomes" id="UP000515156"/>
    </source>
</evidence>
<organism evidence="2 3">
    <name type="scientific">Microcaecilia unicolor</name>
    <dbReference type="NCBI Taxonomy" id="1415580"/>
    <lineage>
        <taxon>Eukaryota</taxon>
        <taxon>Metazoa</taxon>
        <taxon>Chordata</taxon>
        <taxon>Craniata</taxon>
        <taxon>Vertebrata</taxon>
        <taxon>Euteleostomi</taxon>
        <taxon>Amphibia</taxon>
        <taxon>Gymnophiona</taxon>
        <taxon>Siphonopidae</taxon>
        <taxon>Microcaecilia</taxon>
    </lineage>
</organism>
<dbReference type="GeneID" id="115458012"/>
<dbReference type="InParanoid" id="A0A6P7WR47"/>
<dbReference type="KEGG" id="muo:115458012"/>
<dbReference type="CTD" id="744786"/>
<dbReference type="PANTHER" id="PTHR14375">
    <property type="entry name" value="SIMILAR TO RIKEN CDNA 4931414P19"/>
    <property type="match status" value="1"/>
</dbReference>
<proteinExistence type="predicted"/>
<dbReference type="RefSeq" id="XP_030043626.1">
    <property type="nucleotide sequence ID" value="XM_030187766.1"/>
</dbReference>
<accession>A0A6P7WR47</accession>
<evidence type="ECO:0000256" key="1">
    <source>
        <dbReference type="SAM" id="MobiDB-lite"/>
    </source>
</evidence>
<protein>
    <submittedName>
        <fullName evidence="3">Uncharacterized protein C14orf93 homolog</fullName>
    </submittedName>
</protein>
<dbReference type="Proteomes" id="UP000515156">
    <property type="component" value="Chromosome 14"/>
</dbReference>
<feature type="region of interest" description="Disordered" evidence="1">
    <location>
        <begin position="503"/>
        <end position="534"/>
    </location>
</feature>
<dbReference type="AlphaFoldDB" id="A0A6P7WR47"/>
<dbReference type="InterPro" id="IPR028101">
    <property type="entry name" value="DUF4616"/>
</dbReference>
<name>A0A6P7WR47_9AMPH</name>
<keyword evidence="2" id="KW-1185">Reference proteome</keyword>
<gene>
    <name evidence="3" type="primary">C14H14orf93</name>
</gene>
<dbReference type="FunCoup" id="A0A6P7WR47">
    <property type="interactions" value="353"/>
</dbReference>
<reference evidence="3" key="1">
    <citation type="submission" date="2025-08" db="UniProtKB">
        <authorList>
            <consortium name="RefSeq"/>
        </authorList>
    </citation>
    <scope>IDENTIFICATION</scope>
</reference>
<dbReference type="PANTHER" id="PTHR14375:SF2">
    <property type="entry name" value="SIMILAR TO RIKEN CDNA 4931414P19"/>
    <property type="match status" value="1"/>
</dbReference>